<dbReference type="SUPFAM" id="SSF52540">
    <property type="entry name" value="P-loop containing nucleoside triphosphate hydrolases"/>
    <property type="match status" value="1"/>
</dbReference>
<dbReference type="InterPro" id="IPR003439">
    <property type="entry name" value="ABC_transporter-like_ATP-bd"/>
</dbReference>
<dbReference type="Proteomes" id="UP000247454">
    <property type="component" value="Unassembled WGS sequence"/>
</dbReference>
<dbReference type="Gene3D" id="3.40.50.300">
    <property type="entry name" value="P-loop containing nucleotide triphosphate hydrolases"/>
    <property type="match status" value="1"/>
</dbReference>
<dbReference type="PROSITE" id="PS00211">
    <property type="entry name" value="ABC_TRANSPORTER_1"/>
    <property type="match status" value="1"/>
</dbReference>
<proteinExistence type="inferred from homology"/>
<keyword evidence="6 13" id="KW-0067">ATP-binding</keyword>
<dbReference type="GO" id="GO:0016887">
    <property type="term" value="F:ATP hydrolysis activity"/>
    <property type="evidence" value="ECO:0007669"/>
    <property type="project" value="InterPro"/>
</dbReference>
<dbReference type="Pfam" id="PF00005">
    <property type="entry name" value="ABC_tran"/>
    <property type="match status" value="1"/>
</dbReference>
<evidence type="ECO:0000256" key="11">
    <source>
        <dbReference type="SAM" id="MobiDB-lite"/>
    </source>
</evidence>
<dbReference type="RefSeq" id="WP_245411804.1">
    <property type="nucleotide sequence ID" value="NZ_QJTF01000011.1"/>
</dbReference>
<gene>
    <name evidence="13" type="ORF">C7477_11114</name>
</gene>
<keyword evidence="10" id="KW-0472">Membrane</keyword>
<dbReference type="EMBL" id="QJTF01000011">
    <property type="protein sequence ID" value="PYE87667.1"/>
    <property type="molecule type" value="Genomic_DNA"/>
</dbReference>
<feature type="region of interest" description="Disordered" evidence="11">
    <location>
        <begin position="236"/>
        <end position="312"/>
    </location>
</feature>
<evidence type="ECO:0000256" key="2">
    <source>
        <dbReference type="ARBA" id="ARBA00022448"/>
    </source>
</evidence>
<dbReference type="InterPro" id="IPR027417">
    <property type="entry name" value="P-loop_NTPase"/>
</dbReference>
<keyword evidence="14" id="KW-1185">Reference proteome</keyword>
<keyword evidence="9" id="KW-0406">Ion transport</keyword>
<dbReference type="PROSITE" id="PS50893">
    <property type="entry name" value="ABC_TRANSPORTER_2"/>
    <property type="match status" value="1"/>
</dbReference>
<feature type="domain" description="ABC transporter" evidence="12">
    <location>
        <begin position="8"/>
        <end position="223"/>
    </location>
</feature>
<evidence type="ECO:0000256" key="6">
    <source>
        <dbReference type="ARBA" id="ARBA00022840"/>
    </source>
</evidence>
<keyword evidence="4" id="KW-0547">Nucleotide-binding</keyword>
<evidence type="ECO:0000256" key="7">
    <source>
        <dbReference type="ARBA" id="ARBA00022906"/>
    </source>
</evidence>
<protein>
    <submittedName>
        <fullName evidence="13">Zinc transport system ATP-binding protein</fullName>
    </submittedName>
</protein>
<evidence type="ECO:0000256" key="4">
    <source>
        <dbReference type="ARBA" id="ARBA00022741"/>
    </source>
</evidence>
<name>A0A318TA50_9HYPH</name>
<dbReference type="AlphaFoldDB" id="A0A318TA50"/>
<accession>A0A318TA50</accession>
<dbReference type="InterPro" id="IPR003593">
    <property type="entry name" value="AAA+_ATPase"/>
</dbReference>
<reference evidence="13 14" key="1">
    <citation type="submission" date="2018-06" db="EMBL/GenBank/DDBJ databases">
        <title>Genomic Encyclopedia of Type Strains, Phase III (KMG-III): the genomes of soil and plant-associated and newly described type strains.</title>
        <authorList>
            <person name="Whitman W."/>
        </authorList>
    </citation>
    <scope>NUCLEOTIDE SEQUENCE [LARGE SCALE GENOMIC DNA]</scope>
    <source>
        <strain evidence="13 14">ORS 1419</strain>
    </source>
</reference>
<evidence type="ECO:0000313" key="13">
    <source>
        <dbReference type="EMBL" id="PYE87667.1"/>
    </source>
</evidence>
<dbReference type="InterPro" id="IPR050153">
    <property type="entry name" value="Metal_Ion_Import_ABC"/>
</dbReference>
<comment type="similarity">
    <text evidence="1">Belongs to the ABC transporter superfamily.</text>
</comment>
<keyword evidence="3" id="KW-1003">Cell membrane</keyword>
<dbReference type="PANTHER" id="PTHR42734:SF9">
    <property type="entry name" value="ZINC IMPORT ATP-BINDING PROTEIN ZNUC"/>
    <property type="match status" value="1"/>
</dbReference>
<evidence type="ECO:0000256" key="1">
    <source>
        <dbReference type="ARBA" id="ARBA00005417"/>
    </source>
</evidence>
<feature type="compositionally biased region" description="Basic and acidic residues" evidence="11">
    <location>
        <begin position="297"/>
        <end position="312"/>
    </location>
</feature>
<sequence length="312" mass="33728">MLKSAPLIEIRNAGVFRSGKWLVRDISLQVMRGEIVTLIGPNGAGKSTTAKLALKVLKPDAGEVIDAPGLKVGYVPQKLAIDWTMPLSVERLITLTSSHTKQEIAQALEAVGIPHLAKAELRHLSGGEFQRALLARAIARKPDVLVLDEPVQGVDFTGEAALYELIEKLRDTTHCGVLLVSHDLHLVMAATDRVICLNGHVCCSGTPKDVAASTEYAKLFGPRAARPFAVYEHHHDHTHLPDGRVRHADGSTTDHCYEHDGHHHGSPSSDPSGHLLPVKNGEKEEAATSMPPSPRSLRGEGKGEGQIAERKH</sequence>
<keyword evidence="7" id="KW-0864">Zinc transport</keyword>
<feature type="compositionally biased region" description="Basic and acidic residues" evidence="11">
    <location>
        <begin position="236"/>
        <end position="249"/>
    </location>
</feature>
<dbReference type="InterPro" id="IPR017871">
    <property type="entry name" value="ABC_transporter-like_CS"/>
</dbReference>
<evidence type="ECO:0000256" key="8">
    <source>
        <dbReference type="ARBA" id="ARBA00022967"/>
    </source>
</evidence>
<dbReference type="GO" id="GO:0006829">
    <property type="term" value="P:zinc ion transport"/>
    <property type="evidence" value="ECO:0007669"/>
    <property type="project" value="UniProtKB-KW"/>
</dbReference>
<evidence type="ECO:0000256" key="3">
    <source>
        <dbReference type="ARBA" id="ARBA00022475"/>
    </source>
</evidence>
<dbReference type="GO" id="GO:0010043">
    <property type="term" value="P:response to zinc ion"/>
    <property type="evidence" value="ECO:0007669"/>
    <property type="project" value="TreeGrafter"/>
</dbReference>
<evidence type="ECO:0000256" key="9">
    <source>
        <dbReference type="ARBA" id="ARBA00023065"/>
    </source>
</evidence>
<organism evidence="13 14">
    <name type="scientific">Phyllobacterium leguminum</name>
    <dbReference type="NCBI Taxonomy" id="314237"/>
    <lineage>
        <taxon>Bacteria</taxon>
        <taxon>Pseudomonadati</taxon>
        <taxon>Pseudomonadota</taxon>
        <taxon>Alphaproteobacteria</taxon>
        <taxon>Hyphomicrobiales</taxon>
        <taxon>Phyllobacteriaceae</taxon>
        <taxon>Phyllobacterium</taxon>
    </lineage>
</organism>
<dbReference type="SMART" id="SM00382">
    <property type="entry name" value="AAA"/>
    <property type="match status" value="1"/>
</dbReference>
<evidence type="ECO:0000256" key="10">
    <source>
        <dbReference type="ARBA" id="ARBA00023136"/>
    </source>
</evidence>
<keyword evidence="2" id="KW-0813">Transport</keyword>
<keyword evidence="8" id="KW-1278">Translocase</keyword>
<dbReference type="PANTHER" id="PTHR42734">
    <property type="entry name" value="METAL TRANSPORT SYSTEM ATP-BINDING PROTEIN TM_0124-RELATED"/>
    <property type="match status" value="1"/>
</dbReference>
<comment type="caution">
    <text evidence="13">The sequence shown here is derived from an EMBL/GenBank/DDBJ whole genome shotgun (WGS) entry which is preliminary data.</text>
</comment>
<keyword evidence="5" id="KW-0862">Zinc</keyword>
<evidence type="ECO:0000259" key="12">
    <source>
        <dbReference type="PROSITE" id="PS50893"/>
    </source>
</evidence>
<evidence type="ECO:0000256" key="5">
    <source>
        <dbReference type="ARBA" id="ARBA00022833"/>
    </source>
</evidence>
<feature type="compositionally biased region" description="Low complexity" evidence="11">
    <location>
        <begin position="266"/>
        <end position="277"/>
    </location>
</feature>
<dbReference type="GO" id="GO:0005524">
    <property type="term" value="F:ATP binding"/>
    <property type="evidence" value="ECO:0007669"/>
    <property type="project" value="UniProtKB-KW"/>
</dbReference>
<evidence type="ECO:0000313" key="14">
    <source>
        <dbReference type="Proteomes" id="UP000247454"/>
    </source>
</evidence>